<evidence type="ECO:0000313" key="1">
    <source>
        <dbReference type="EMBL" id="SKB47603.1"/>
    </source>
</evidence>
<dbReference type="Proteomes" id="UP000190669">
    <property type="component" value="Unassembled WGS sequence"/>
</dbReference>
<accession>A0ABY1L4U7</accession>
<proteinExistence type="predicted"/>
<comment type="caution">
    <text evidence="1">The sequence shown here is derived from an EMBL/GenBank/DDBJ whole genome shotgun (WGS) entry which is preliminary data.</text>
</comment>
<evidence type="ECO:0000313" key="2">
    <source>
        <dbReference type="Proteomes" id="UP000190669"/>
    </source>
</evidence>
<gene>
    <name evidence="1" type="ORF">SAMN05421800_102111</name>
</gene>
<sequence>MIFIVKLKKNVNPQRNNLENPKLAKNKYSLLNLNS</sequence>
<organism evidence="1 2">
    <name type="scientific">Chryseobacterium balustinum</name>
    <dbReference type="NCBI Taxonomy" id="246"/>
    <lineage>
        <taxon>Bacteria</taxon>
        <taxon>Pseudomonadati</taxon>
        <taxon>Bacteroidota</taxon>
        <taxon>Flavobacteriia</taxon>
        <taxon>Flavobacteriales</taxon>
        <taxon>Weeksellaceae</taxon>
        <taxon>Chryseobacterium group</taxon>
        <taxon>Chryseobacterium</taxon>
    </lineage>
</organism>
<reference evidence="1 2" key="1">
    <citation type="submission" date="2017-02" db="EMBL/GenBank/DDBJ databases">
        <authorList>
            <person name="Varghese N."/>
            <person name="Submissions S."/>
        </authorList>
    </citation>
    <scope>NUCLEOTIDE SEQUENCE [LARGE SCALE GENOMIC DNA]</scope>
    <source>
        <strain evidence="1 2">DSM 16775</strain>
    </source>
</reference>
<protein>
    <submittedName>
        <fullName evidence="1">Uncharacterized protein</fullName>
    </submittedName>
</protein>
<keyword evidence="2" id="KW-1185">Reference proteome</keyword>
<name>A0ABY1L4U7_9FLAO</name>
<dbReference type="EMBL" id="FUZE01000002">
    <property type="protein sequence ID" value="SKB47603.1"/>
    <property type="molecule type" value="Genomic_DNA"/>
</dbReference>